<dbReference type="Gene3D" id="3.90.1200.10">
    <property type="match status" value="1"/>
</dbReference>
<name>A0AAV2RSM7_MEGNR</name>
<keyword evidence="3" id="KW-1185">Reference proteome</keyword>
<dbReference type="InterPro" id="IPR011009">
    <property type="entry name" value="Kinase-like_dom_sf"/>
</dbReference>
<evidence type="ECO:0000313" key="3">
    <source>
        <dbReference type="Proteomes" id="UP001497623"/>
    </source>
</evidence>
<reference evidence="2 3" key="1">
    <citation type="submission" date="2024-05" db="EMBL/GenBank/DDBJ databases">
        <authorList>
            <person name="Wallberg A."/>
        </authorList>
    </citation>
    <scope>NUCLEOTIDE SEQUENCE [LARGE SCALE GENOMIC DNA]</scope>
</reference>
<dbReference type="PANTHER" id="PTHR11012:SF30">
    <property type="entry name" value="PROTEIN KINASE-LIKE DOMAIN-CONTAINING"/>
    <property type="match status" value="1"/>
</dbReference>
<dbReference type="PANTHER" id="PTHR11012">
    <property type="entry name" value="PROTEIN KINASE-LIKE DOMAIN-CONTAINING"/>
    <property type="match status" value="1"/>
</dbReference>
<protein>
    <recommendedName>
        <fullName evidence="1">CHK kinase-like domain-containing protein</fullName>
    </recommendedName>
</protein>
<dbReference type="Proteomes" id="UP001497623">
    <property type="component" value="Unassembled WGS sequence"/>
</dbReference>
<comment type="caution">
    <text evidence="2">The sequence shown here is derived from an EMBL/GenBank/DDBJ whole genome shotgun (WGS) entry which is preliminary data.</text>
</comment>
<proteinExistence type="predicted"/>
<gene>
    <name evidence="2" type="ORF">MNOR_LOCUS28222</name>
</gene>
<evidence type="ECO:0000259" key="1">
    <source>
        <dbReference type="SMART" id="SM00587"/>
    </source>
</evidence>
<dbReference type="InterPro" id="IPR004119">
    <property type="entry name" value="EcKL"/>
</dbReference>
<dbReference type="SUPFAM" id="SSF56112">
    <property type="entry name" value="Protein kinase-like (PK-like)"/>
    <property type="match status" value="1"/>
</dbReference>
<dbReference type="SMART" id="SM00587">
    <property type="entry name" value="CHK"/>
    <property type="match status" value="1"/>
</dbReference>
<dbReference type="Pfam" id="PF02958">
    <property type="entry name" value="EcKL"/>
    <property type="match status" value="1"/>
</dbReference>
<dbReference type="InterPro" id="IPR015897">
    <property type="entry name" value="CHK_kinase-like"/>
</dbReference>
<sequence length="461" mass="52992">MKVPARNTDITKDWVLFMLNEYENRINIGAKLTIKSLDISKATKPGDGYTGDLIKIDTTAAVHYDGENNSKDKGYNLIVKFANPDPVISVMQTFMSVNIRELTVYSDVITEFNKFQAEQTNNEFPIRIPEYIYGECIDDQFVLVMQNLKSCDFDTNCKLEPMNVHQTKMVLEQHARLHAVSYAYDKKYGFLKKFPFYKTDNIKTILNMGCNVLYDELLIEYIGTLSGRETLLKKVKEAKSTVLKNAYDAFEEGSHLNIKCLLHGDSWNNNIMFKQKIDEEGKASVKNSDDIALIDWQFTHWNTSVADLYYFLFSSTTAELRKDHLEELLQYYHSMFIDVTTKLGSPVPFWTYKQFKNEYNRLAAYGFLRGIIFTGILSDAAQDMKLAPDGSGDDYFIIKKMKTCLSKLIAPILMKHFALEAYTKKMIQPTKEELLSGKTPRTNHRVLSLILEAEENGLFDI</sequence>
<accession>A0AAV2RSM7</accession>
<evidence type="ECO:0000313" key="2">
    <source>
        <dbReference type="EMBL" id="CAL4138498.1"/>
    </source>
</evidence>
<dbReference type="EMBL" id="CAXKWB010030805">
    <property type="protein sequence ID" value="CAL4138498.1"/>
    <property type="molecule type" value="Genomic_DNA"/>
</dbReference>
<organism evidence="2 3">
    <name type="scientific">Meganyctiphanes norvegica</name>
    <name type="common">Northern krill</name>
    <name type="synonym">Thysanopoda norvegica</name>
    <dbReference type="NCBI Taxonomy" id="48144"/>
    <lineage>
        <taxon>Eukaryota</taxon>
        <taxon>Metazoa</taxon>
        <taxon>Ecdysozoa</taxon>
        <taxon>Arthropoda</taxon>
        <taxon>Crustacea</taxon>
        <taxon>Multicrustacea</taxon>
        <taxon>Malacostraca</taxon>
        <taxon>Eumalacostraca</taxon>
        <taxon>Eucarida</taxon>
        <taxon>Euphausiacea</taxon>
        <taxon>Euphausiidae</taxon>
        <taxon>Meganyctiphanes</taxon>
    </lineage>
</organism>
<feature type="domain" description="CHK kinase-like" evidence="1">
    <location>
        <begin position="143"/>
        <end position="342"/>
    </location>
</feature>
<dbReference type="AlphaFoldDB" id="A0AAV2RSM7"/>